<sequence length="73" mass="8679">MQYILRYLMNLYFWSTHTFNCFAPRGCSVHKTSTTGHRDFRAFWLKSVGGNFGIEQITGETLLKFRYKSRSKF</sequence>
<dbReference type="GO" id="GO:0016787">
    <property type="term" value="F:hydrolase activity"/>
    <property type="evidence" value="ECO:0007669"/>
    <property type="project" value="UniProtKB-KW"/>
</dbReference>
<gene>
    <name evidence="1" type="ORF">Prudu_006107</name>
</gene>
<dbReference type="AlphaFoldDB" id="A0A4Y1QZ09"/>
<dbReference type="EMBL" id="AP019298">
    <property type="protein sequence ID" value="BBG97093.1"/>
    <property type="molecule type" value="Genomic_DNA"/>
</dbReference>
<reference evidence="1" key="1">
    <citation type="journal article" date="2019" name="Science">
        <title>Mutation of a bHLH transcription factor allowed almond domestication.</title>
        <authorList>
            <person name="Sanchez-Perez R."/>
            <person name="Pavan S."/>
            <person name="Mazzeo R."/>
            <person name="Moldovan C."/>
            <person name="Aiese Cigliano R."/>
            <person name="Del Cueto J."/>
            <person name="Ricciardi F."/>
            <person name="Lotti C."/>
            <person name="Ricciardi L."/>
            <person name="Dicenta F."/>
            <person name="Lopez-Marques R.L."/>
            <person name="Lindberg Moller B."/>
        </authorList>
    </citation>
    <scope>NUCLEOTIDE SEQUENCE</scope>
</reference>
<name>A0A4Y1QZ09_PRUDU</name>
<keyword evidence="1" id="KW-0378">Hydrolase</keyword>
<accession>A0A4Y1QZ09</accession>
<organism evidence="1">
    <name type="scientific">Prunus dulcis</name>
    <name type="common">Almond</name>
    <name type="synonym">Amygdalus dulcis</name>
    <dbReference type="NCBI Taxonomy" id="3755"/>
    <lineage>
        <taxon>Eukaryota</taxon>
        <taxon>Viridiplantae</taxon>
        <taxon>Streptophyta</taxon>
        <taxon>Embryophyta</taxon>
        <taxon>Tracheophyta</taxon>
        <taxon>Spermatophyta</taxon>
        <taxon>Magnoliopsida</taxon>
        <taxon>eudicotyledons</taxon>
        <taxon>Gunneridae</taxon>
        <taxon>Pentapetalae</taxon>
        <taxon>rosids</taxon>
        <taxon>fabids</taxon>
        <taxon>Rosales</taxon>
        <taxon>Rosaceae</taxon>
        <taxon>Amygdaloideae</taxon>
        <taxon>Amygdaleae</taxon>
        <taxon>Prunus</taxon>
    </lineage>
</organism>
<evidence type="ECO:0000313" key="1">
    <source>
        <dbReference type="EMBL" id="BBG97093.1"/>
    </source>
</evidence>
<protein>
    <submittedName>
        <fullName evidence="1">N-terminal nucleophile aminohydrolases superfamily protein</fullName>
    </submittedName>
</protein>
<proteinExistence type="predicted"/>